<feature type="compositionally biased region" description="Basic and acidic residues" evidence="9">
    <location>
        <begin position="851"/>
        <end position="862"/>
    </location>
</feature>
<evidence type="ECO:0000313" key="10">
    <source>
        <dbReference type="EMBL" id="RKU41261.1"/>
    </source>
</evidence>
<evidence type="ECO:0000256" key="8">
    <source>
        <dbReference type="SAM" id="Coils"/>
    </source>
</evidence>
<dbReference type="GO" id="GO:0006406">
    <property type="term" value="P:mRNA export from nucleus"/>
    <property type="evidence" value="ECO:0007669"/>
    <property type="project" value="TreeGrafter"/>
</dbReference>
<dbReference type="GO" id="GO:0000056">
    <property type="term" value="P:ribosomal small subunit export from nucleus"/>
    <property type="evidence" value="ECO:0007669"/>
    <property type="project" value="InterPro"/>
</dbReference>
<dbReference type="GO" id="GO:0006606">
    <property type="term" value="P:protein import into nucleus"/>
    <property type="evidence" value="ECO:0007669"/>
    <property type="project" value="TreeGrafter"/>
</dbReference>
<dbReference type="PANTHER" id="PTHR13257:SF0">
    <property type="entry name" value="NUCLEAR PORE COMPLEX PROTEIN NUP88"/>
    <property type="match status" value="1"/>
</dbReference>
<keyword evidence="2" id="KW-0813">Transport</keyword>
<keyword evidence="8" id="KW-0175">Coiled coil</keyword>
<dbReference type="STRING" id="177199.A0A420Y005"/>
<dbReference type="GO" id="GO:0017056">
    <property type="term" value="F:structural constituent of nuclear pore"/>
    <property type="evidence" value="ECO:0007669"/>
    <property type="project" value="InterPro"/>
</dbReference>
<feature type="region of interest" description="Disordered" evidence="9">
    <location>
        <begin position="1"/>
        <end position="47"/>
    </location>
</feature>
<keyword evidence="4" id="KW-0653">Protein transport</keyword>
<evidence type="ECO:0008006" key="12">
    <source>
        <dbReference type="Google" id="ProtNLM"/>
    </source>
</evidence>
<dbReference type="EMBL" id="QVQW01000079">
    <property type="protein sequence ID" value="RKU41261.1"/>
    <property type="molecule type" value="Genomic_DNA"/>
</dbReference>
<feature type="region of interest" description="Disordered" evidence="9">
    <location>
        <begin position="841"/>
        <end position="876"/>
    </location>
</feature>
<accession>A0A420Y005</accession>
<dbReference type="AlphaFoldDB" id="A0A420Y005"/>
<reference evidence="10 11" key="1">
    <citation type="submission" date="2018-08" db="EMBL/GenBank/DDBJ databases">
        <title>Draft genome of the lignicolous fungus Coniochaeta pulveracea.</title>
        <authorList>
            <person name="Borstlap C.J."/>
            <person name="De Witt R.N."/>
            <person name="Botha A."/>
            <person name="Volschenk H."/>
        </authorList>
    </citation>
    <scope>NUCLEOTIDE SEQUENCE [LARGE SCALE GENOMIC DNA]</scope>
    <source>
        <strain evidence="10 11">CAB683</strain>
    </source>
</reference>
<dbReference type="Gene3D" id="1.20.58.60">
    <property type="match status" value="1"/>
</dbReference>
<keyword evidence="3" id="KW-0509">mRNA transport</keyword>
<keyword evidence="5" id="KW-0811">Translocation</keyword>
<dbReference type="PANTHER" id="PTHR13257">
    <property type="entry name" value="NUCLEOPORIN NUP84-RELATED"/>
    <property type="match status" value="1"/>
</dbReference>
<proteinExistence type="predicted"/>
<dbReference type="Proteomes" id="UP000275385">
    <property type="component" value="Unassembled WGS sequence"/>
</dbReference>
<comment type="caution">
    <text evidence="10">The sequence shown here is derived from an EMBL/GenBank/DDBJ whole genome shotgun (WGS) entry which is preliminary data.</text>
</comment>
<dbReference type="OrthoDB" id="341482at2759"/>
<evidence type="ECO:0000256" key="1">
    <source>
        <dbReference type="ARBA" id="ARBA00004567"/>
    </source>
</evidence>
<name>A0A420Y005_9PEZI</name>
<protein>
    <recommendedName>
        <fullName evidence="12">Nucleoporin Nup82</fullName>
    </recommendedName>
</protein>
<evidence type="ECO:0000256" key="9">
    <source>
        <dbReference type="SAM" id="MobiDB-lite"/>
    </source>
</evidence>
<evidence type="ECO:0000256" key="7">
    <source>
        <dbReference type="ARBA" id="ARBA00023242"/>
    </source>
</evidence>
<keyword evidence="11" id="KW-1185">Reference proteome</keyword>
<organism evidence="10 11">
    <name type="scientific">Coniochaeta pulveracea</name>
    <dbReference type="NCBI Taxonomy" id="177199"/>
    <lineage>
        <taxon>Eukaryota</taxon>
        <taxon>Fungi</taxon>
        <taxon>Dikarya</taxon>
        <taxon>Ascomycota</taxon>
        <taxon>Pezizomycotina</taxon>
        <taxon>Sordariomycetes</taxon>
        <taxon>Sordariomycetidae</taxon>
        <taxon>Coniochaetales</taxon>
        <taxon>Coniochaetaceae</taxon>
        <taxon>Coniochaeta</taxon>
    </lineage>
</organism>
<evidence type="ECO:0000313" key="11">
    <source>
        <dbReference type="Proteomes" id="UP000275385"/>
    </source>
</evidence>
<evidence type="ECO:0000256" key="4">
    <source>
        <dbReference type="ARBA" id="ARBA00022927"/>
    </source>
</evidence>
<comment type="subcellular location">
    <subcellularLocation>
        <location evidence="1">Nucleus</location>
        <location evidence="1">Nuclear pore complex</location>
    </subcellularLocation>
</comment>
<dbReference type="InterPro" id="IPR037700">
    <property type="entry name" value="NUP88/NUP82"/>
</dbReference>
<dbReference type="SUPFAM" id="SSF50978">
    <property type="entry name" value="WD40 repeat-like"/>
    <property type="match status" value="1"/>
</dbReference>
<gene>
    <name evidence="10" type="ORF">DL546_004291</name>
</gene>
<dbReference type="InterPro" id="IPR036322">
    <property type="entry name" value="WD40_repeat_dom_sf"/>
</dbReference>
<feature type="coiled-coil region" evidence="8">
    <location>
        <begin position="707"/>
        <end position="779"/>
    </location>
</feature>
<evidence type="ECO:0000256" key="3">
    <source>
        <dbReference type="ARBA" id="ARBA00022816"/>
    </source>
</evidence>
<dbReference type="GO" id="GO:0000055">
    <property type="term" value="P:ribosomal large subunit export from nucleus"/>
    <property type="evidence" value="ECO:0007669"/>
    <property type="project" value="InterPro"/>
</dbReference>
<keyword evidence="7" id="KW-0539">Nucleus</keyword>
<dbReference type="GO" id="GO:0005643">
    <property type="term" value="C:nuclear pore"/>
    <property type="evidence" value="ECO:0007669"/>
    <property type="project" value="UniProtKB-SubCell"/>
</dbReference>
<sequence length="909" mass="100436">MPKVRSYVPSWLNEPAPGQKLFASSPEDARPPAQLYSSKPKPGPRRTIAHRGTEIFVAVGKQIRWGSLVRLKESWDSKQSKSVFGSSLHRKADSHTSFEVYDEEGENGSNQNDTASEGYRVIKTPVADDIRQLIMSPNEDYLAVLTSHTVHICILPDSSHLTAGDSTPFRPKFWTLGPTTHVTSRSSVSTAIWHPLGVNGSALVTVTEDAIVRVWELSASDRWSFDRPTLAIDLKRLADGTSSDQDFSASTSATNHGFSPDSFEMEVASACFGDRRSGGWSPMTLWVAMKNGDVYALCPLLPSKWAPPPTLIPALSVSIVAKMAATEEDASISAEARLLTQQQLDWMADLDGQEPKLVDGLPGEPVTEVYTRPAKPGAIPKLQGPFYLDLAPVQDGEDESAQITDIYVVGEKMSTGDLMTGEDVDLELDDSHDGLSLSVICLLTHSGQVQIYLDTDGVEAQWLPTRKMKLAQANGNGLESEFPTLLNFQTLETQTPSEIQNVKGNWPVFSSDATSRYTFFVTQSTGITFVSLSSWVFRLESELQSESEAGSKFRIDLLAKGNGSTREKVFVQKRDFYPLAACASLRDPDLGYFILSATSNNAVAVFFDVPEDEFATRSRPLSSSAMYEEEDDEERQALTIWEPRPYFHAPGALNEGSRLPQFVDHLKAGPRRPLMQQEVRMSPVTLEIFTDTHKLVSAELDPLNTAVAELFRKCEALQAELREQIGKTNEVRQRVEAISGEDVGGEEPVSEAVRIQTRLERARSRQEELAQRMERVKSKLGKSSSRELSDYERAWMSEVKALESTILGTGEMAAQSTSKTKPPLKRLEEIERLKAELAAQVSRLQPLSSDGQHDKDKGEDRPGSPGPNNGVKVPVDIRKAKYAQVRMMLERESALVEGVKTRLEQLNVG</sequence>
<evidence type="ECO:0000256" key="2">
    <source>
        <dbReference type="ARBA" id="ARBA00022448"/>
    </source>
</evidence>
<evidence type="ECO:0000256" key="5">
    <source>
        <dbReference type="ARBA" id="ARBA00023010"/>
    </source>
</evidence>
<keyword evidence="6" id="KW-0906">Nuclear pore complex</keyword>
<evidence type="ECO:0000256" key="6">
    <source>
        <dbReference type="ARBA" id="ARBA00023132"/>
    </source>
</evidence>